<dbReference type="Proteomes" id="UP000054408">
    <property type="component" value="Unassembled WGS sequence"/>
</dbReference>
<sequence>MTALQAATARLARLVAAIPAAVWRLLVAPSAAARIVAAARTALPLLPWVLTAAGAVLVAVVAAARAAVARARAERAEADLRARSLQLLAAKHAAAAALMEADAAHDGIRRLGHRVLALIVALAPSRAADGALAPLRTALREPDSPFRGASVALVPAVLAACDAIAPAT</sequence>
<keyword evidence="3" id="KW-1185">Reference proteome</keyword>
<reference evidence="2 3" key="1">
    <citation type="submission" date="2010-05" db="EMBL/GenBank/DDBJ databases">
        <title>The Genome Sequence of Thecamonas trahens ATCC 50062.</title>
        <authorList>
            <consortium name="The Broad Institute Genome Sequencing Platform"/>
            <person name="Russ C."/>
            <person name="Cuomo C."/>
            <person name="Shea T."/>
            <person name="Young S.K."/>
            <person name="Zeng Q."/>
            <person name="Koehrsen M."/>
            <person name="Haas B."/>
            <person name="Borodovsky M."/>
            <person name="Guigo R."/>
            <person name="Alvarado L."/>
            <person name="Berlin A."/>
            <person name="Bochicchio J."/>
            <person name="Borenstein D."/>
            <person name="Chapman S."/>
            <person name="Chen Z."/>
            <person name="Freedman E."/>
            <person name="Gellesch M."/>
            <person name="Goldberg J."/>
            <person name="Griggs A."/>
            <person name="Gujja S."/>
            <person name="Heilman E."/>
            <person name="Heiman D."/>
            <person name="Hepburn T."/>
            <person name="Howarth C."/>
            <person name="Jen D."/>
            <person name="Larson L."/>
            <person name="Mehta T."/>
            <person name="Park D."/>
            <person name="Pearson M."/>
            <person name="Roberts A."/>
            <person name="Saif S."/>
            <person name="Shenoy N."/>
            <person name="Sisk P."/>
            <person name="Stolte C."/>
            <person name="Sykes S."/>
            <person name="Thomson T."/>
            <person name="Walk T."/>
            <person name="White J."/>
            <person name="Yandava C."/>
            <person name="Burger G."/>
            <person name="Gray M.W."/>
            <person name="Holland P.W.H."/>
            <person name="King N."/>
            <person name="Lang F.B.F."/>
            <person name="Roger A.J."/>
            <person name="Ruiz-Trillo I."/>
            <person name="Lander E."/>
            <person name="Nusbaum C."/>
        </authorList>
    </citation>
    <scope>NUCLEOTIDE SEQUENCE [LARGE SCALE GENOMIC DNA]</scope>
    <source>
        <strain evidence="2 3">ATCC 50062</strain>
    </source>
</reference>
<dbReference type="RefSeq" id="XP_013761552.1">
    <property type="nucleotide sequence ID" value="XM_013906098.1"/>
</dbReference>
<organism evidence="2 3">
    <name type="scientific">Thecamonas trahens ATCC 50062</name>
    <dbReference type="NCBI Taxonomy" id="461836"/>
    <lineage>
        <taxon>Eukaryota</taxon>
        <taxon>Apusozoa</taxon>
        <taxon>Apusomonadida</taxon>
        <taxon>Apusomonadidae</taxon>
        <taxon>Thecamonas</taxon>
    </lineage>
</organism>
<evidence type="ECO:0000256" key="1">
    <source>
        <dbReference type="SAM" id="Phobius"/>
    </source>
</evidence>
<proteinExistence type="predicted"/>
<dbReference type="EMBL" id="GL349438">
    <property type="protein sequence ID" value="KNC54647.1"/>
    <property type="molecule type" value="Genomic_DNA"/>
</dbReference>
<gene>
    <name evidence="2" type="ORF">AMSG_01500</name>
</gene>
<evidence type="ECO:0000313" key="3">
    <source>
        <dbReference type="Proteomes" id="UP000054408"/>
    </source>
</evidence>
<feature type="transmembrane region" description="Helical" evidence="1">
    <location>
        <begin position="48"/>
        <end position="68"/>
    </location>
</feature>
<accession>A0A0L0DQT8</accession>
<keyword evidence="1" id="KW-0812">Transmembrane</keyword>
<dbReference type="AlphaFoldDB" id="A0A0L0DQT8"/>
<protein>
    <submittedName>
        <fullName evidence="2">Uncharacterized protein</fullName>
    </submittedName>
</protein>
<dbReference type="GeneID" id="25561248"/>
<keyword evidence="1" id="KW-0472">Membrane</keyword>
<keyword evidence="1" id="KW-1133">Transmembrane helix</keyword>
<evidence type="ECO:0000313" key="2">
    <source>
        <dbReference type="EMBL" id="KNC54647.1"/>
    </source>
</evidence>
<name>A0A0L0DQT8_THETB</name>